<dbReference type="EMBL" id="JAZBJZ010000082">
    <property type="protein sequence ID" value="MEE3718545.1"/>
    <property type="molecule type" value="Genomic_DNA"/>
</dbReference>
<keyword evidence="1" id="KW-0255">Endonuclease</keyword>
<reference evidence="1" key="1">
    <citation type="submission" date="2024-01" db="EMBL/GenBank/DDBJ databases">
        <title>Bank of Algae and Cyanobacteria of the Azores (BACA) strain genomes.</title>
        <authorList>
            <person name="Luz R."/>
            <person name="Cordeiro R."/>
            <person name="Fonseca A."/>
            <person name="Goncalves V."/>
        </authorList>
    </citation>
    <scope>NUCLEOTIDE SEQUENCE</scope>
    <source>
        <strain evidence="1">BACA0141</strain>
    </source>
</reference>
<evidence type="ECO:0000313" key="1">
    <source>
        <dbReference type="EMBL" id="MEE3718545.1"/>
    </source>
</evidence>
<dbReference type="AlphaFoldDB" id="A0AAW9Q5N0"/>
<dbReference type="Gene3D" id="1.10.30.50">
    <property type="match status" value="1"/>
</dbReference>
<comment type="caution">
    <text evidence="1">The sequence shown here is derived from an EMBL/GenBank/DDBJ whole genome shotgun (WGS) entry which is preliminary data.</text>
</comment>
<evidence type="ECO:0000313" key="2">
    <source>
        <dbReference type="Proteomes" id="UP001333818"/>
    </source>
</evidence>
<dbReference type="Proteomes" id="UP001333818">
    <property type="component" value="Unassembled WGS sequence"/>
</dbReference>
<keyword evidence="1" id="KW-0378">Hydrolase</keyword>
<gene>
    <name evidence="1" type="ORF">V2H45_17535</name>
</gene>
<dbReference type="GO" id="GO:0004519">
    <property type="term" value="F:endonuclease activity"/>
    <property type="evidence" value="ECO:0007669"/>
    <property type="project" value="UniProtKB-KW"/>
</dbReference>
<dbReference type="RefSeq" id="WP_330484978.1">
    <property type="nucleotide sequence ID" value="NZ_JAZBJZ010000082.1"/>
</dbReference>
<name>A0AAW9Q5N0_9CYAN</name>
<organism evidence="1 2">
    <name type="scientific">Tumidithrix elongata BACA0141</name>
    <dbReference type="NCBI Taxonomy" id="2716417"/>
    <lineage>
        <taxon>Bacteria</taxon>
        <taxon>Bacillati</taxon>
        <taxon>Cyanobacteriota</taxon>
        <taxon>Cyanophyceae</taxon>
        <taxon>Pseudanabaenales</taxon>
        <taxon>Pseudanabaenaceae</taxon>
        <taxon>Tumidithrix</taxon>
        <taxon>Tumidithrix elongata</taxon>
    </lineage>
</organism>
<protein>
    <submittedName>
        <fullName evidence="1">Retron system putative HNH endonuclease</fullName>
    </submittedName>
</protein>
<sequence length="250" mass="28869">MKNVLKSSEPEELQNYKKRYSTQFRRWNNLKQSRDTLTSIRSTLISDQKGLCAYCEMSIYQKPFSVEHFFPCEQSTREENHDLNWQNMLAICIPPGGVEDDSLPNAQLPHSSPCCGKAKDNFIPDGRLLNPLQLPTQRLFRFSSADGEILPDESGCERSGIPIEYAQFTIHKLGLNVDRLKSRRLAVIDEIIKELDSRDDGINDRTLLDKQVASEYFDNRKDNYPRFFTTIRWVLDEGAEKHLLEISYSG</sequence>
<proteinExistence type="predicted"/>
<keyword evidence="1" id="KW-0540">Nuclease</keyword>
<dbReference type="NCBIfam" id="TIGR02646">
    <property type="entry name" value="retron system putative HNH endonuclease"/>
    <property type="match status" value="1"/>
</dbReference>
<keyword evidence="2" id="KW-1185">Reference proteome</keyword>
<dbReference type="InterPro" id="IPR013467">
    <property type="entry name" value="HNH78-like"/>
</dbReference>
<accession>A0AAW9Q5N0</accession>